<keyword evidence="2" id="KW-1185">Reference proteome</keyword>
<name>A0A086PDW8_SPHHM</name>
<dbReference type="AlphaFoldDB" id="A0A086PDW8"/>
<dbReference type="RefSeq" id="WP_322787674.1">
    <property type="nucleotide sequence ID" value="NZ_BCZD01000019.1"/>
</dbReference>
<comment type="caution">
    <text evidence="1">The sequence shown here is derived from an EMBL/GenBank/DDBJ whole genome shotgun (WGS) entry which is preliminary data.</text>
</comment>
<dbReference type="PATRIC" id="fig|1219045.3.peg.448"/>
<dbReference type="Proteomes" id="UP000024284">
    <property type="component" value="Unassembled WGS sequence"/>
</dbReference>
<dbReference type="STRING" id="76947.GCA_002080435_02508"/>
<reference evidence="1" key="1">
    <citation type="submission" date="2014-08" db="EMBL/GenBank/DDBJ databases">
        <title>Draft genome sequences of Sphingobium herbicidovorans.</title>
        <authorList>
            <person name="Gan H.M."/>
            <person name="Gan H.Y."/>
            <person name="Savka M.A."/>
        </authorList>
    </citation>
    <scope>NUCLEOTIDE SEQUENCE [LARGE SCALE GENOMIC DNA]</scope>
    <source>
        <strain evidence="1">NBRC 16415</strain>
    </source>
</reference>
<gene>
    <name evidence="1" type="ORF">BV98_000441</name>
</gene>
<accession>A0A086PDW8</accession>
<dbReference type="eggNOG" id="ENOG50334VP">
    <property type="taxonomic scope" value="Bacteria"/>
</dbReference>
<sequence>MGLFPLVMMLTLAAGCRDASGDAVSADNAVAPPPMVSFNAIEGEPIEVVGARQRPSPEVTVRAQPAPMNALDLPPSPDAVQPMPFPQEVTSFMVDRDGCDHFRGEEPYDSERRVFLIENIAELCTGTDAKLAMLRRRYAGDAAVIAALHGYEDHIEARPE</sequence>
<evidence type="ECO:0000313" key="2">
    <source>
        <dbReference type="Proteomes" id="UP000024284"/>
    </source>
</evidence>
<proteinExistence type="predicted"/>
<organism evidence="1 2">
    <name type="scientific">Sphingobium herbicidovorans (strain ATCC 700291 / DSM 11019 / CCUG 56400 / KCTC 2939 / LMG 18315 / NBRC 16415 / MH)</name>
    <name type="common">Sphingomonas herbicidovorans</name>
    <dbReference type="NCBI Taxonomy" id="1219045"/>
    <lineage>
        <taxon>Bacteria</taxon>
        <taxon>Pseudomonadati</taxon>
        <taxon>Pseudomonadota</taxon>
        <taxon>Alphaproteobacteria</taxon>
        <taxon>Sphingomonadales</taxon>
        <taxon>Sphingomonadaceae</taxon>
        <taxon>Sphingobium</taxon>
    </lineage>
</organism>
<evidence type="ECO:0000313" key="1">
    <source>
        <dbReference type="EMBL" id="KFG91586.1"/>
    </source>
</evidence>
<protein>
    <submittedName>
        <fullName evidence="1">Uncharacterized protein</fullName>
    </submittedName>
</protein>
<dbReference type="EMBL" id="JFZA02000002">
    <property type="protein sequence ID" value="KFG91586.1"/>
    <property type="molecule type" value="Genomic_DNA"/>
</dbReference>